<proteinExistence type="predicted"/>
<dbReference type="PANTHER" id="PTHR34222:SF99">
    <property type="entry name" value="PROTEIN, PUTATIVE-RELATED"/>
    <property type="match status" value="1"/>
</dbReference>
<gene>
    <name evidence="3" type="ORF">Sradi_3577200</name>
</gene>
<dbReference type="AlphaFoldDB" id="A0AAW2QGX8"/>
<accession>A0AAW2QGX8</accession>
<evidence type="ECO:0000259" key="2">
    <source>
        <dbReference type="Pfam" id="PF14244"/>
    </source>
</evidence>
<protein>
    <recommendedName>
        <fullName evidence="2">Retrotransposon Copia-like N-terminal domain-containing protein</fullName>
    </recommendedName>
</protein>
<dbReference type="PANTHER" id="PTHR34222">
    <property type="entry name" value="GAG_PRE-INTEGRS DOMAIN-CONTAINING PROTEIN"/>
    <property type="match status" value="1"/>
</dbReference>
<name>A0AAW2QGX8_SESRA</name>
<organism evidence="3">
    <name type="scientific">Sesamum radiatum</name>
    <name type="common">Black benniseed</name>
    <dbReference type="NCBI Taxonomy" id="300843"/>
    <lineage>
        <taxon>Eukaryota</taxon>
        <taxon>Viridiplantae</taxon>
        <taxon>Streptophyta</taxon>
        <taxon>Embryophyta</taxon>
        <taxon>Tracheophyta</taxon>
        <taxon>Spermatophyta</taxon>
        <taxon>Magnoliopsida</taxon>
        <taxon>eudicotyledons</taxon>
        <taxon>Gunneridae</taxon>
        <taxon>Pentapetalae</taxon>
        <taxon>asterids</taxon>
        <taxon>lamiids</taxon>
        <taxon>Lamiales</taxon>
        <taxon>Pedaliaceae</taxon>
        <taxon>Sesamum</taxon>
    </lineage>
</organism>
<evidence type="ECO:0000313" key="3">
    <source>
        <dbReference type="EMBL" id="KAL0366871.1"/>
    </source>
</evidence>
<dbReference type="Pfam" id="PF14244">
    <property type="entry name" value="Retrotran_gag_3"/>
    <property type="match status" value="1"/>
</dbReference>
<sequence length="371" mass="41538">MATAEGDTNSTVQPSIQTENEALQLHRADHPGMVLVSAPLTRKNYLNWSYAIKRALRAKMKLGFIGGSLSKPDVNDVCFEKWIRVDSMVTTWILNSILKEVIEVEAYYTNLRRLSDELEVLMPTPQCTCNGCTCGLSKAVADLATFAQLMQFLMGLGEMFDHVRHQLLVMDPIPSVNRAYSMVQSVERQKEVHMEIAENCEHAAMQVRTGNRKDVGFKGDQKRRGFIDKRQQYCEHCAKSGHTKDTSFKIHGTPDWYKDLIEQKRKDAGGSGSGRHFVAQSGERKGEIQVNDDSKELFLKELIKLMRGSGIQSDPIQQVNFSQIDDFAGLGSKQILAVGKLVNDLYVLDKSSFSPATLRSFPLQQVSCLAA</sequence>
<reference evidence="3" key="1">
    <citation type="submission" date="2020-06" db="EMBL/GenBank/DDBJ databases">
        <authorList>
            <person name="Li T."/>
            <person name="Hu X."/>
            <person name="Zhang T."/>
            <person name="Song X."/>
            <person name="Zhang H."/>
            <person name="Dai N."/>
            <person name="Sheng W."/>
            <person name="Hou X."/>
            <person name="Wei L."/>
        </authorList>
    </citation>
    <scope>NUCLEOTIDE SEQUENCE</scope>
    <source>
        <strain evidence="3">G02</strain>
        <tissue evidence="3">Leaf</tissue>
    </source>
</reference>
<reference evidence="3" key="2">
    <citation type="journal article" date="2024" name="Plant">
        <title>Genomic evolution and insights into agronomic trait innovations of Sesamum species.</title>
        <authorList>
            <person name="Miao H."/>
            <person name="Wang L."/>
            <person name="Qu L."/>
            <person name="Liu H."/>
            <person name="Sun Y."/>
            <person name="Le M."/>
            <person name="Wang Q."/>
            <person name="Wei S."/>
            <person name="Zheng Y."/>
            <person name="Lin W."/>
            <person name="Duan Y."/>
            <person name="Cao H."/>
            <person name="Xiong S."/>
            <person name="Wang X."/>
            <person name="Wei L."/>
            <person name="Li C."/>
            <person name="Ma Q."/>
            <person name="Ju M."/>
            <person name="Zhao R."/>
            <person name="Li G."/>
            <person name="Mu C."/>
            <person name="Tian Q."/>
            <person name="Mei H."/>
            <person name="Zhang T."/>
            <person name="Gao T."/>
            <person name="Zhang H."/>
        </authorList>
    </citation>
    <scope>NUCLEOTIDE SEQUENCE</scope>
    <source>
        <strain evidence="3">G02</strain>
    </source>
</reference>
<feature type="region of interest" description="Disordered" evidence="1">
    <location>
        <begin position="266"/>
        <end position="287"/>
    </location>
</feature>
<evidence type="ECO:0000256" key="1">
    <source>
        <dbReference type="SAM" id="MobiDB-lite"/>
    </source>
</evidence>
<dbReference type="EMBL" id="JACGWJ010000015">
    <property type="protein sequence ID" value="KAL0366871.1"/>
    <property type="molecule type" value="Genomic_DNA"/>
</dbReference>
<dbReference type="InterPro" id="IPR029472">
    <property type="entry name" value="Copia-like_N"/>
</dbReference>
<comment type="caution">
    <text evidence="3">The sequence shown here is derived from an EMBL/GenBank/DDBJ whole genome shotgun (WGS) entry which is preliminary data.</text>
</comment>
<feature type="domain" description="Retrotransposon Copia-like N-terminal" evidence="2">
    <location>
        <begin position="26"/>
        <end position="73"/>
    </location>
</feature>